<gene>
    <name evidence="4" type="primary">dgcB</name>
    <name evidence="4" type="ORF">GLIP_3554</name>
</gene>
<name>K6XWY2_9ALTE</name>
<dbReference type="InterPro" id="IPR000160">
    <property type="entry name" value="GGDEF_dom"/>
</dbReference>
<dbReference type="GO" id="GO:0043709">
    <property type="term" value="P:cell adhesion involved in single-species biofilm formation"/>
    <property type="evidence" value="ECO:0007669"/>
    <property type="project" value="TreeGrafter"/>
</dbReference>
<dbReference type="InterPro" id="IPR043128">
    <property type="entry name" value="Rev_trsase/Diguanyl_cyclase"/>
</dbReference>
<dbReference type="OrthoDB" id="9812260at2"/>
<dbReference type="Proteomes" id="UP000006334">
    <property type="component" value="Unassembled WGS sequence"/>
</dbReference>
<dbReference type="PROSITE" id="PS50887">
    <property type="entry name" value="GGDEF"/>
    <property type="match status" value="1"/>
</dbReference>
<evidence type="ECO:0000256" key="1">
    <source>
        <dbReference type="ARBA" id="ARBA00001946"/>
    </source>
</evidence>
<dbReference type="InterPro" id="IPR050469">
    <property type="entry name" value="Diguanylate_Cyclase"/>
</dbReference>
<dbReference type="PANTHER" id="PTHR45138:SF2">
    <property type="entry name" value="DIGUANYLATE CYCLASE VDCA"/>
    <property type="match status" value="1"/>
</dbReference>
<dbReference type="EC" id="2.7.7.65" evidence="2"/>
<dbReference type="Gene3D" id="3.30.70.270">
    <property type="match status" value="1"/>
</dbReference>
<sequence length="338" mass="38304">MSAKDIEQSFVTLKQTVPLLVKHKISAVPTNYALWYTYVSNDLPELNEQLDAAVENQSQLSELKAKDLYRHYISDKEEVNVWDLRQSIEGMMIELSQSLKDTKSETQEYKNLMDSCIDDLSKVEKEGWTVEEVLGLVRNMVKESQVIRQSTISFNGALASAEKEIARLKSQLEASQQEALYDALTGLCNRRYFDSELTSKLKLEKCSLALIDIDHFKQINDKYGHQMGDLVLKAVAKKIQSCCRDNAQAFRYGGEEFAVIMPGLDQSRARHMADVVRRTIEKITVKDRRTGQSLGDITVSAGVAQIETNEHSAAVIERADKLLYEAKRLGRNRVMPMS</sequence>
<dbReference type="PANTHER" id="PTHR45138">
    <property type="entry name" value="REGULATORY COMPONENTS OF SENSORY TRANSDUCTION SYSTEM"/>
    <property type="match status" value="1"/>
</dbReference>
<dbReference type="GO" id="GO:0052621">
    <property type="term" value="F:diguanylate cyclase activity"/>
    <property type="evidence" value="ECO:0007669"/>
    <property type="project" value="UniProtKB-EC"/>
</dbReference>
<dbReference type="GO" id="GO:1902201">
    <property type="term" value="P:negative regulation of bacterial-type flagellum-dependent cell motility"/>
    <property type="evidence" value="ECO:0007669"/>
    <property type="project" value="TreeGrafter"/>
</dbReference>
<feature type="domain" description="GGDEF" evidence="3">
    <location>
        <begin position="204"/>
        <end position="338"/>
    </location>
</feature>
<dbReference type="GO" id="GO:0005886">
    <property type="term" value="C:plasma membrane"/>
    <property type="evidence" value="ECO:0007669"/>
    <property type="project" value="TreeGrafter"/>
</dbReference>
<comment type="caution">
    <text evidence="4">The sequence shown here is derived from an EMBL/GenBank/DDBJ whole genome shotgun (WGS) entry which is preliminary data.</text>
</comment>
<proteinExistence type="predicted"/>
<dbReference type="Pfam" id="PF00990">
    <property type="entry name" value="GGDEF"/>
    <property type="match status" value="1"/>
</dbReference>
<dbReference type="AlphaFoldDB" id="K6XWY2"/>
<dbReference type="InterPro" id="IPR029787">
    <property type="entry name" value="Nucleotide_cyclase"/>
</dbReference>
<organism evidence="4 5">
    <name type="scientific">Aliiglaciecola lipolytica E3</name>
    <dbReference type="NCBI Taxonomy" id="1127673"/>
    <lineage>
        <taxon>Bacteria</taxon>
        <taxon>Pseudomonadati</taxon>
        <taxon>Pseudomonadota</taxon>
        <taxon>Gammaproteobacteria</taxon>
        <taxon>Alteromonadales</taxon>
        <taxon>Alteromonadaceae</taxon>
        <taxon>Aliiglaciecola</taxon>
    </lineage>
</organism>
<dbReference type="FunFam" id="3.30.70.270:FF:000001">
    <property type="entry name" value="Diguanylate cyclase domain protein"/>
    <property type="match status" value="1"/>
</dbReference>
<dbReference type="SMART" id="SM00267">
    <property type="entry name" value="GGDEF"/>
    <property type="match status" value="1"/>
</dbReference>
<dbReference type="RefSeq" id="WP_008845968.1">
    <property type="nucleotide sequence ID" value="NZ_BAEN01000067.1"/>
</dbReference>
<reference evidence="4 5" key="1">
    <citation type="journal article" date="2017" name="Antonie Van Leeuwenhoek">
        <title>Rhizobium rhizosphaerae sp. nov., a novel species isolated from rice rhizosphere.</title>
        <authorList>
            <person name="Zhao J.J."/>
            <person name="Zhang J."/>
            <person name="Zhang R.J."/>
            <person name="Zhang C.W."/>
            <person name="Yin H.Q."/>
            <person name="Zhang X.X."/>
        </authorList>
    </citation>
    <scope>NUCLEOTIDE SEQUENCE [LARGE SCALE GENOMIC DNA]</scope>
    <source>
        <strain evidence="4 5">E3</strain>
    </source>
</reference>
<dbReference type="STRING" id="1127673.GLIP_3554"/>
<comment type="cofactor">
    <cofactor evidence="1">
        <name>Mg(2+)</name>
        <dbReference type="ChEBI" id="CHEBI:18420"/>
    </cofactor>
</comment>
<evidence type="ECO:0000313" key="5">
    <source>
        <dbReference type="Proteomes" id="UP000006334"/>
    </source>
</evidence>
<evidence type="ECO:0000313" key="4">
    <source>
        <dbReference type="EMBL" id="GAC16166.1"/>
    </source>
</evidence>
<dbReference type="EMBL" id="BAEN01000067">
    <property type="protein sequence ID" value="GAC16166.1"/>
    <property type="molecule type" value="Genomic_DNA"/>
</dbReference>
<dbReference type="CDD" id="cd01949">
    <property type="entry name" value="GGDEF"/>
    <property type="match status" value="1"/>
</dbReference>
<keyword evidence="5" id="KW-1185">Reference proteome</keyword>
<evidence type="ECO:0000256" key="2">
    <source>
        <dbReference type="ARBA" id="ARBA00012528"/>
    </source>
</evidence>
<dbReference type="NCBIfam" id="TIGR00254">
    <property type="entry name" value="GGDEF"/>
    <property type="match status" value="1"/>
</dbReference>
<evidence type="ECO:0000259" key="3">
    <source>
        <dbReference type="PROSITE" id="PS50887"/>
    </source>
</evidence>
<dbReference type="SUPFAM" id="SSF55073">
    <property type="entry name" value="Nucleotide cyclase"/>
    <property type="match status" value="1"/>
</dbReference>
<protein>
    <recommendedName>
        <fullName evidence="2">diguanylate cyclase</fullName>
        <ecNumber evidence="2">2.7.7.65</ecNumber>
    </recommendedName>
</protein>
<accession>K6XWY2</accession>
<dbReference type="eggNOG" id="COG3706">
    <property type="taxonomic scope" value="Bacteria"/>
</dbReference>